<dbReference type="RefSeq" id="WP_183717737.1">
    <property type="nucleotide sequence ID" value="NZ_JACHGO010000001.1"/>
</dbReference>
<feature type="transmembrane region" description="Helical" evidence="1">
    <location>
        <begin position="184"/>
        <end position="202"/>
    </location>
</feature>
<accession>A0A7W8BZZ1</accession>
<organism evidence="2 3">
    <name type="scientific">Desulfovibrio intestinalis</name>
    <dbReference type="NCBI Taxonomy" id="58621"/>
    <lineage>
        <taxon>Bacteria</taxon>
        <taxon>Pseudomonadati</taxon>
        <taxon>Thermodesulfobacteriota</taxon>
        <taxon>Desulfovibrionia</taxon>
        <taxon>Desulfovibrionales</taxon>
        <taxon>Desulfovibrionaceae</taxon>
        <taxon>Desulfovibrio</taxon>
    </lineage>
</organism>
<dbReference type="InterPro" id="IPR054903">
    <property type="entry name" value="sulf_resp_HmcE"/>
</dbReference>
<keyword evidence="1" id="KW-1133">Transmembrane helix</keyword>
<proteinExistence type="predicted"/>
<dbReference type="NCBIfam" id="NF045716">
    <property type="entry name" value="sulf_resp_HmcE"/>
    <property type="match status" value="1"/>
</dbReference>
<keyword evidence="3" id="KW-1185">Reference proteome</keyword>
<gene>
    <name evidence="2" type="ORF">HNQ38_000426</name>
</gene>
<evidence type="ECO:0000313" key="3">
    <source>
        <dbReference type="Proteomes" id="UP000539075"/>
    </source>
</evidence>
<feature type="transmembrane region" description="Helical" evidence="1">
    <location>
        <begin position="114"/>
        <end position="135"/>
    </location>
</feature>
<dbReference type="Gene3D" id="1.20.950.20">
    <property type="entry name" value="Transmembrane di-heme cytochromes, Chain C"/>
    <property type="match status" value="1"/>
</dbReference>
<keyword evidence="1" id="KW-0812">Transmembrane</keyword>
<evidence type="ECO:0000256" key="1">
    <source>
        <dbReference type="SAM" id="Phobius"/>
    </source>
</evidence>
<feature type="transmembrane region" description="Helical" evidence="1">
    <location>
        <begin position="6"/>
        <end position="29"/>
    </location>
</feature>
<dbReference type="InterPro" id="IPR036197">
    <property type="entry name" value="NarG-like_sf"/>
</dbReference>
<sequence>MLDFITGPLFVISLVIFVVGMLARIFWYVRGLDWRLERVAYRYHTDRSVPGALASIFKWLIPGGTDGWRTQPVAAVLFFLLHFGAVLVPLFLLGHTVLLERYVGITLPSLPGTLADILSVLSLAAIVLLGIRRMVSPALRQLNSGSDWLILVLTFLPFATGLIARLDTSAYQSWMILHVLSGELFLILAPFTKLSHIVLFFMSRAQIGMDFAIKRGGATRGGAFPW</sequence>
<feature type="transmembrane region" description="Helical" evidence="1">
    <location>
        <begin position="147"/>
        <end position="164"/>
    </location>
</feature>
<keyword evidence="1" id="KW-0472">Membrane</keyword>
<dbReference type="Proteomes" id="UP000539075">
    <property type="component" value="Unassembled WGS sequence"/>
</dbReference>
<feature type="transmembrane region" description="Helical" evidence="1">
    <location>
        <begin position="73"/>
        <end position="94"/>
    </location>
</feature>
<dbReference type="EMBL" id="JACHGO010000001">
    <property type="protein sequence ID" value="MBB5142363.1"/>
    <property type="molecule type" value="Genomic_DNA"/>
</dbReference>
<dbReference type="AlphaFoldDB" id="A0A7W8BZZ1"/>
<protein>
    <submittedName>
        <fullName evidence="2">Nitrate reductase gamma subunit</fullName>
    </submittedName>
</protein>
<name>A0A7W8BZZ1_9BACT</name>
<comment type="caution">
    <text evidence="2">The sequence shown here is derived from an EMBL/GenBank/DDBJ whole genome shotgun (WGS) entry which is preliminary data.</text>
</comment>
<reference evidence="2 3" key="1">
    <citation type="submission" date="2020-08" db="EMBL/GenBank/DDBJ databases">
        <title>Genomic Encyclopedia of Type Strains, Phase IV (KMG-IV): sequencing the most valuable type-strain genomes for metagenomic binning, comparative biology and taxonomic classification.</title>
        <authorList>
            <person name="Goeker M."/>
        </authorList>
    </citation>
    <scope>NUCLEOTIDE SEQUENCE [LARGE SCALE GENOMIC DNA]</scope>
    <source>
        <strain evidence="2 3">DSM 11275</strain>
    </source>
</reference>
<dbReference type="SUPFAM" id="SSF103501">
    <property type="entry name" value="Respiratory nitrate reductase 1 gamma chain"/>
    <property type="match status" value="1"/>
</dbReference>
<evidence type="ECO:0000313" key="2">
    <source>
        <dbReference type="EMBL" id="MBB5142363.1"/>
    </source>
</evidence>